<dbReference type="EMBL" id="JAVRRD010000001">
    <property type="protein sequence ID" value="KAK5064548.1"/>
    <property type="molecule type" value="Genomic_DNA"/>
</dbReference>
<evidence type="ECO:0000256" key="13">
    <source>
        <dbReference type="RuleBase" id="RU361118"/>
    </source>
</evidence>
<dbReference type="PANTHER" id="PTHR10466:SF0">
    <property type="entry name" value="PHOSPHOMANNOMUTASE"/>
    <property type="match status" value="1"/>
</dbReference>
<dbReference type="PANTHER" id="PTHR10466">
    <property type="entry name" value="PHOSPHOMANNOMUTASE"/>
    <property type="match status" value="1"/>
</dbReference>
<comment type="similarity">
    <text evidence="3 13">Belongs to the eukaryotic PMM family.</text>
</comment>
<dbReference type="CDD" id="cd02585">
    <property type="entry name" value="HAD_PMM"/>
    <property type="match status" value="1"/>
</dbReference>
<evidence type="ECO:0000256" key="6">
    <source>
        <dbReference type="ARBA" id="ARBA00022490"/>
    </source>
</evidence>
<evidence type="ECO:0000256" key="5">
    <source>
        <dbReference type="ARBA" id="ARBA00012730"/>
    </source>
</evidence>
<dbReference type="Gene3D" id="3.40.50.1000">
    <property type="entry name" value="HAD superfamily/HAD-like"/>
    <property type="match status" value="1"/>
</dbReference>
<dbReference type="GO" id="GO:0004615">
    <property type="term" value="F:phosphomannomutase activity"/>
    <property type="evidence" value="ECO:0007669"/>
    <property type="project" value="UniProtKB-EC"/>
</dbReference>
<feature type="active site" description="Proton donor/acceptor" evidence="10">
    <location>
        <position position="21"/>
    </location>
</feature>
<feature type="binding site" evidence="11">
    <location>
        <position position="194"/>
    </location>
    <ligand>
        <name>alpha-D-mannose 1-phosphate</name>
        <dbReference type="ChEBI" id="CHEBI:58409"/>
    </ligand>
</feature>
<dbReference type="SFLD" id="SFLDG01143">
    <property type="entry name" value="C2.B.3:_Phosphomannomutase_Lik"/>
    <property type="match status" value="1"/>
</dbReference>
<evidence type="ECO:0000256" key="11">
    <source>
        <dbReference type="PIRSR" id="PIRSR605002-2"/>
    </source>
</evidence>
<feature type="binding site" evidence="11">
    <location>
        <position position="147"/>
    </location>
    <ligand>
        <name>alpha-D-mannose 1-phosphate</name>
        <dbReference type="ChEBI" id="CHEBI:58409"/>
    </ligand>
</feature>
<evidence type="ECO:0000256" key="3">
    <source>
        <dbReference type="ARBA" id="ARBA00009736"/>
    </source>
</evidence>
<feature type="binding site" evidence="11">
    <location>
        <position position="30"/>
    </location>
    <ligand>
        <name>alpha-D-mannose 1-phosphate</name>
        <dbReference type="ChEBI" id="CHEBI:58409"/>
    </ligand>
</feature>
<dbReference type="Gene3D" id="3.30.1240.20">
    <property type="match status" value="1"/>
</dbReference>
<comment type="catalytic activity">
    <reaction evidence="13">
        <text>alpha-D-mannose 1-phosphate = D-mannose 6-phosphate</text>
        <dbReference type="Rhea" id="RHEA:11140"/>
        <dbReference type="ChEBI" id="CHEBI:58409"/>
        <dbReference type="ChEBI" id="CHEBI:58735"/>
        <dbReference type="EC" id="5.4.2.8"/>
    </reaction>
</comment>
<keyword evidence="9 13" id="KW-0413">Isomerase</keyword>
<feature type="binding site" evidence="12">
    <location>
        <position position="244"/>
    </location>
    <ligand>
        <name>Mg(2+)</name>
        <dbReference type="ChEBI" id="CHEBI:18420"/>
        <label>1</label>
    </ligand>
</feature>
<dbReference type="EC" id="5.4.2.8" evidence="5 13"/>
<evidence type="ECO:0000256" key="2">
    <source>
        <dbReference type="ARBA" id="ARBA00004699"/>
    </source>
</evidence>
<proteinExistence type="inferred from homology"/>
<dbReference type="Pfam" id="PF03332">
    <property type="entry name" value="PMM"/>
    <property type="match status" value="1"/>
</dbReference>
<comment type="subunit">
    <text evidence="4 13">Homodimer.</text>
</comment>
<keyword evidence="15" id="KW-1185">Reference proteome</keyword>
<sequence>MAAQYPTLQDRPIKDTICLFDVDGTLSPARRHATPEMMDILARLRQKVAIGYVGGSDFSKQEEQLGSPSVPVTDVFDFCFAENGLTAYRLGKKLDSTSFIGWLGEEKYQKLVKFILRYISELEGLPAMRGTFIEFRNGMINVSPVGRNASQAERGEYETWDLKTETRKKLIEAIKKQFPDYGLTYSIGGQISFDVFPTGWDKTYCLKHVEAEADSSKGLSGVQYKQIHFFGDKAFPGGNDWEIYQDSRTIGHAVKDPEDTMKQLKELFDV</sequence>
<dbReference type="SFLD" id="SFLDG01140">
    <property type="entry name" value="C2.B:_Phosphomannomutase_and_P"/>
    <property type="match status" value="1"/>
</dbReference>
<dbReference type="GO" id="GO:0005829">
    <property type="term" value="C:cytosol"/>
    <property type="evidence" value="ECO:0007669"/>
    <property type="project" value="TreeGrafter"/>
</dbReference>
<comment type="function">
    <text evidence="13">Involved in the synthesis of the GDP-mannose and dolichol-phosphate-mannose required for a number of critical mannosyl transfer reactions.</text>
</comment>
<dbReference type="InterPro" id="IPR005002">
    <property type="entry name" value="PMM"/>
</dbReference>
<accession>A0AAV9NUF0</accession>
<evidence type="ECO:0000313" key="14">
    <source>
        <dbReference type="EMBL" id="KAK5064548.1"/>
    </source>
</evidence>
<feature type="binding site" evidence="11">
    <location>
        <position position="192"/>
    </location>
    <ligand>
        <name>alpha-D-mannose 1-phosphate</name>
        <dbReference type="ChEBI" id="CHEBI:58409"/>
    </ligand>
</feature>
<dbReference type="GO" id="GO:0006013">
    <property type="term" value="P:mannose metabolic process"/>
    <property type="evidence" value="ECO:0007669"/>
    <property type="project" value="TreeGrafter"/>
</dbReference>
<dbReference type="SUPFAM" id="SSF56784">
    <property type="entry name" value="HAD-like"/>
    <property type="match status" value="1"/>
</dbReference>
<evidence type="ECO:0000256" key="7">
    <source>
        <dbReference type="ARBA" id="ARBA00022723"/>
    </source>
</evidence>
<dbReference type="RefSeq" id="XP_064711872.1">
    <property type="nucleotide sequence ID" value="XM_064844012.1"/>
</dbReference>
<dbReference type="InterPro" id="IPR023214">
    <property type="entry name" value="HAD_sf"/>
</dbReference>
<comment type="caution">
    <text evidence="14">The sequence shown here is derived from an EMBL/GenBank/DDBJ whole genome shotgun (WGS) entry which is preliminary data.</text>
</comment>
<evidence type="ECO:0000313" key="15">
    <source>
        <dbReference type="Proteomes" id="UP001358417"/>
    </source>
</evidence>
<dbReference type="SFLD" id="SFLDS00003">
    <property type="entry name" value="Haloacid_Dehalogenase"/>
    <property type="match status" value="1"/>
</dbReference>
<keyword evidence="7 12" id="KW-0479">Metal-binding</keyword>
<evidence type="ECO:0000256" key="10">
    <source>
        <dbReference type="PIRSR" id="PIRSR605002-1"/>
    </source>
</evidence>
<comment type="pathway">
    <text evidence="2 13">Nucleotide-sugar biosynthesis; GDP-alpha-D-mannose biosynthesis; alpha-D-mannose 1-phosphate from D-fructose 6-phosphate: step 2/2.</text>
</comment>
<comment type="cofactor">
    <cofactor evidence="12">
        <name>Mg(2+)</name>
        <dbReference type="ChEBI" id="CHEBI:18420"/>
    </cofactor>
</comment>
<name>A0AAV9NUF0_9EURO</name>
<feature type="binding site" evidence="11">
    <location>
        <position position="136"/>
    </location>
    <ligand>
        <name>alpha-D-mannose 1-phosphate</name>
        <dbReference type="ChEBI" id="CHEBI:58409"/>
    </ligand>
</feature>
<reference evidence="14 15" key="1">
    <citation type="submission" date="2023-08" db="EMBL/GenBank/DDBJ databases">
        <title>Black Yeasts Isolated from many extreme environments.</title>
        <authorList>
            <person name="Coleine C."/>
            <person name="Stajich J.E."/>
            <person name="Selbmann L."/>
        </authorList>
    </citation>
    <scope>NUCLEOTIDE SEQUENCE [LARGE SCALE GENOMIC DNA]</scope>
    <source>
        <strain evidence="14 15">CCFEE 5792</strain>
    </source>
</reference>
<feature type="binding site" evidence="12">
    <location>
        <position position="23"/>
    </location>
    <ligand>
        <name>Mg(2+)</name>
        <dbReference type="ChEBI" id="CHEBI:18420"/>
        <label>1</label>
    </ligand>
</feature>
<dbReference type="SFLD" id="SFLDF00445">
    <property type="entry name" value="alpha-phosphomannomutase"/>
    <property type="match status" value="1"/>
</dbReference>
<feature type="binding site" evidence="12">
    <location>
        <position position="246"/>
    </location>
    <ligand>
        <name>Mg(2+)</name>
        <dbReference type="ChEBI" id="CHEBI:18420"/>
        <label>1</label>
    </ligand>
</feature>
<evidence type="ECO:0000256" key="4">
    <source>
        <dbReference type="ARBA" id="ARBA00011738"/>
    </source>
</evidence>
<feature type="binding site" evidence="12">
    <location>
        <position position="232"/>
    </location>
    <ligand>
        <name>Mg(2+)</name>
        <dbReference type="ChEBI" id="CHEBI:18420"/>
        <label>2</label>
    </ligand>
</feature>
<protein>
    <recommendedName>
        <fullName evidence="5 13">Phosphomannomutase</fullName>
        <ecNumber evidence="5 13">5.4.2.8</ecNumber>
    </recommendedName>
</protein>
<evidence type="ECO:0000256" key="12">
    <source>
        <dbReference type="PIRSR" id="PIRSR605002-3"/>
    </source>
</evidence>
<feature type="binding site" evidence="12">
    <location>
        <position position="21"/>
    </location>
    <ligand>
        <name>Mg(2+)</name>
        <dbReference type="ChEBI" id="CHEBI:18420"/>
        <label>1</label>
    </ligand>
</feature>
<dbReference type="InterPro" id="IPR036412">
    <property type="entry name" value="HAD-like_sf"/>
</dbReference>
<dbReference type="GO" id="GO:0046872">
    <property type="term" value="F:metal ion binding"/>
    <property type="evidence" value="ECO:0007669"/>
    <property type="project" value="UniProtKB-KW"/>
</dbReference>
<dbReference type="InterPro" id="IPR006379">
    <property type="entry name" value="HAD-SF_hydro_IIB"/>
</dbReference>
<gene>
    <name evidence="14" type="primary">PMM1</name>
    <name evidence="14" type="ORF">LTR84_000381</name>
</gene>
<organism evidence="14 15">
    <name type="scientific">Exophiala bonariae</name>
    <dbReference type="NCBI Taxonomy" id="1690606"/>
    <lineage>
        <taxon>Eukaryota</taxon>
        <taxon>Fungi</taxon>
        <taxon>Dikarya</taxon>
        <taxon>Ascomycota</taxon>
        <taxon>Pezizomycotina</taxon>
        <taxon>Eurotiomycetes</taxon>
        <taxon>Chaetothyriomycetidae</taxon>
        <taxon>Chaetothyriales</taxon>
        <taxon>Herpotrichiellaceae</taxon>
        <taxon>Exophiala</taxon>
    </lineage>
</organism>
<dbReference type="GeneID" id="89968603"/>
<feature type="binding site" evidence="12">
    <location>
        <position position="249"/>
    </location>
    <ligand>
        <name>Mg(2+)</name>
        <dbReference type="ChEBI" id="CHEBI:18420"/>
        <label>1</label>
    </ligand>
</feature>
<keyword evidence="6 13" id="KW-0963">Cytoplasm</keyword>
<dbReference type="AlphaFoldDB" id="A0AAV9NUF0"/>
<dbReference type="GO" id="GO:0006487">
    <property type="term" value="P:protein N-linked glycosylation"/>
    <property type="evidence" value="ECO:0007669"/>
    <property type="project" value="TreeGrafter"/>
</dbReference>
<dbReference type="Proteomes" id="UP001358417">
    <property type="component" value="Unassembled WGS sequence"/>
</dbReference>
<evidence type="ECO:0000256" key="9">
    <source>
        <dbReference type="ARBA" id="ARBA00023235"/>
    </source>
</evidence>
<evidence type="ECO:0000256" key="8">
    <source>
        <dbReference type="ARBA" id="ARBA00022842"/>
    </source>
</evidence>
<feature type="active site" description="Proton donor/acceptor" evidence="10">
    <location>
        <position position="23"/>
    </location>
</feature>
<dbReference type="GO" id="GO:0009298">
    <property type="term" value="P:GDP-mannose biosynthetic process"/>
    <property type="evidence" value="ECO:0007669"/>
    <property type="project" value="InterPro"/>
</dbReference>
<comment type="subcellular location">
    <subcellularLocation>
        <location evidence="1 13">Cytoplasm</location>
    </subcellularLocation>
</comment>
<keyword evidence="8 12" id="KW-0460">Magnesium</keyword>
<dbReference type="NCBIfam" id="TIGR01484">
    <property type="entry name" value="HAD-SF-IIB"/>
    <property type="match status" value="1"/>
</dbReference>
<evidence type="ECO:0000256" key="1">
    <source>
        <dbReference type="ARBA" id="ARBA00004496"/>
    </source>
</evidence>
<feature type="binding site" evidence="11">
    <location>
        <position position="154"/>
    </location>
    <ligand>
        <name>alpha-D-mannose 1-phosphate</name>
        <dbReference type="ChEBI" id="CHEBI:58409"/>
    </ligand>
</feature>
<dbReference type="FunFam" id="3.30.1240.20:FF:000001">
    <property type="entry name" value="Phosphomannomutase"/>
    <property type="match status" value="1"/>
</dbReference>
<dbReference type="InterPro" id="IPR043169">
    <property type="entry name" value="PMM_cap"/>
</dbReference>